<organism evidence="2 3">
    <name type="scientific">Orchesella dallaii</name>
    <dbReference type="NCBI Taxonomy" id="48710"/>
    <lineage>
        <taxon>Eukaryota</taxon>
        <taxon>Metazoa</taxon>
        <taxon>Ecdysozoa</taxon>
        <taxon>Arthropoda</taxon>
        <taxon>Hexapoda</taxon>
        <taxon>Collembola</taxon>
        <taxon>Entomobryomorpha</taxon>
        <taxon>Entomobryoidea</taxon>
        <taxon>Orchesellidae</taxon>
        <taxon>Orchesellinae</taxon>
        <taxon>Orchesella</taxon>
    </lineage>
</organism>
<feature type="compositionally biased region" description="Polar residues" evidence="1">
    <location>
        <begin position="350"/>
        <end position="360"/>
    </location>
</feature>
<evidence type="ECO:0000313" key="2">
    <source>
        <dbReference type="EMBL" id="CAL8070437.1"/>
    </source>
</evidence>
<feature type="compositionally biased region" description="Low complexity" evidence="1">
    <location>
        <begin position="210"/>
        <end position="222"/>
    </location>
</feature>
<feature type="region of interest" description="Disordered" evidence="1">
    <location>
        <begin position="417"/>
        <end position="499"/>
    </location>
</feature>
<accession>A0ABP1PPG0</accession>
<evidence type="ECO:0000256" key="1">
    <source>
        <dbReference type="SAM" id="MobiDB-lite"/>
    </source>
</evidence>
<evidence type="ECO:0000313" key="3">
    <source>
        <dbReference type="Proteomes" id="UP001642540"/>
    </source>
</evidence>
<dbReference type="EMBL" id="CAXLJM020000004">
    <property type="protein sequence ID" value="CAL8070437.1"/>
    <property type="molecule type" value="Genomic_DNA"/>
</dbReference>
<feature type="region of interest" description="Disordered" evidence="1">
    <location>
        <begin position="310"/>
        <end position="360"/>
    </location>
</feature>
<keyword evidence="3" id="KW-1185">Reference proteome</keyword>
<feature type="compositionally biased region" description="Low complexity" evidence="1">
    <location>
        <begin position="423"/>
        <end position="433"/>
    </location>
</feature>
<feature type="compositionally biased region" description="Low complexity" evidence="1">
    <location>
        <begin position="469"/>
        <end position="492"/>
    </location>
</feature>
<proteinExistence type="predicted"/>
<feature type="compositionally biased region" description="Basic and acidic residues" evidence="1">
    <location>
        <begin position="434"/>
        <end position="443"/>
    </location>
</feature>
<sequence length="518" mass="57986">MHFHSLFLSDKKLFYDCVRTIGSHNLLIFVSFLLYRGGNSKNCLSMKSTVAKRAIFTPDECEKSLPFICEQVRCLYYNYPVAQFPDPNDLRSDIEEGVGVTQSESESRASLNYIPSEKLRSQNYISSQRNANTLRLAQLAFQDTRKTDPSKIQRRITLRPIPPTFPYSTDYVNSFYKYQSIDYSATSTDRPTFKKTTRESLWSPFWPSSLNTSTTRSRSSTTPIPEEDEEGKDVEVDGSVTATIHKSKNSNIQNITYITALPLIYGPKSIVAKTHHKTNAKEQAHPLQNINSRRRAQLEIVKIKATERNGDGGVTTIQPSSSEDTTGRTVEVIYSRRGPDFRRRSSSSSNEGYSETTTVDPNKIVFDDEENNVASEIEDIVEDVVIRDATTEPGVTEPMFFQGNGIRQPDTKSFLSTIGIPVSKTSKSSTRSSRSNESKDRETSQTQTPSTLKQMFQYHRSKSAVSWASKNNNGGTKTNGGSRRSRSSSVSVIANTGPAKIALGPRLKFRTKAAFSHS</sequence>
<reference evidence="2 3" key="1">
    <citation type="submission" date="2024-08" db="EMBL/GenBank/DDBJ databases">
        <authorList>
            <person name="Cucini C."/>
            <person name="Frati F."/>
        </authorList>
    </citation>
    <scope>NUCLEOTIDE SEQUENCE [LARGE SCALE GENOMIC DNA]</scope>
</reference>
<feature type="compositionally biased region" description="Polar residues" evidence="1">
    <location>
        <begin position="315"/>
        <end position="328"/>
    </location>
</feature>
<feature type="compositionally biased region" description="Polar residues" evidence="1">
    <location>
        <begin position="444"/>
        <end position="454"/>
    </location>
</feature>
<name>A0ABP1PPG0_9HEXA</name>
<protein>
    <submittedName>
        <fullName evidence="2">Uncharacterized protein</fullName>
    </submittedName>
</protein>
<gene>
    <name evidence="2" type="ORF">ODALV1_LOCUS1238</name>
</gene>
<comment type="caution">
    <text evidence="2">The sequence shown here is derived from an EMBL/GenBank/DDBJ whole genome shotgun (WGS) entry which is preliminary data.</text>
</comment>
<feature type="region of interest" description="Disordered" evidence="1">
    <location>
        <begin position="210"/>
        <end position="236"/>
    </location>
</feature>
<dbReference type="Proteomes" id="UP001642540">
    <property type="component" value="Unassembled WGS sequence"/>
</dbReference>